<keyword evidence="3" id="KW-1185">Reference proteome</keyword>
<gene>
    <name evidence="2" type="ORF">AV530_006029</name>
</gene>
<dbReference type="AlphaFoldDB" id="A0A1V4J8H5"/>
<comment type="caution">
    <text evidence="2">The sequence shown here is derived from an EMBL/GenBank/DDBJ whole genome shotgun (WGS) entry which is preliminary data.</text>
</comment>
<evidence type="ECO:0000256" key="1">
    <source>
        <dbReference type="SAM" id="MobiDB-lite"/>
    </source>
</evidence>
<protein>
    <submittedName>
        <fullName evidence="2">Uncharacterized protein</fullName>
    </submittedName>
</protein>
<name>A0A1V4J8H5_PATFA</name>
<feature type="region of interest" description="Disordered" evidence="1">
    <location>
        <begin position="1"/>
        <end position="45"/>
    </location>
</feature>
<proteinExistence type="predicted"/>
<dbReference type="Proteomes" id="UP000190648">
    <property type="component" value="Unassembled WGS sequence"/>
</dbReference>
<accession>A0A1V4J8H5</accession>
<evidence type="ECO:0000313" key="2">
    <source>
        <dbReference type="EMBL" id="OPJ68380.1"/>
    </source>
</evidence>
<evidence type="ECO:0000313" key="3">
    <source>
        <dbReference type="Proteomes" id="UP000190648"/>
    </source>
</evidence>
<sequence length="82" mass="9769">MHKDQTVIEDTEQKERRDGQAEKRERKEKRKKQCSPATLSPHLGKKGCCGLYFRGKMVHERKLRQEHCWKKPDSVFCNVLEE</sequence>
<reference evidence="2 3" key="1">
    <citation type="submission" date="2016-02" db="EMBL/GenBank/DDBJ databases">
        <title>Band-tailed pigeon sequencing and assembly.</title>
        <authorList>
            <person name="Soares A.E."/>
            <person name="Novak B.J."/>
            <person name="Rice E.S."/>
            <person name="O'Connell B."/>
            <person name="Chang D."/>
            <person name="Weber S."/>
            <person name="Shapiro B."/>
        </authorList>
    </citation>
    <scope>NUCLEOTIDE SEQUENCE [LARGE SCALE GENOMIC DNA]</scope>
    <source>
        <strain evidence="2">BTP2013</strain>
        <tissue evidence="2">Blood</tissue>
    </source>
</reference>
<dbReference type="EMBL" id="LSYS01008581">
    <property type="protein sequence ID" value="OPJ68380.1"/>
    <property type="molecule type" value="Genomic_DNA"/>
</dbReference>
<feature type="compositionally biased region" description="Basic and acidic residues" evidence="1">
    <location>
        <begin position="1"/>
        <end position="25"/>
    </location>
</feature>
<organism evidence="2 3">
    <name type="scientific">Patagioenas fasciata monilis</name>
    <dbReference type="NCBI Taxonomy" id="372326"/>
    <lineage>
        <taxon>Eukaryota</taxon>
        <taxon>Metazoa</taxon>
        <taxon>Chordata</taxon>
        <taxon>Craniata</taxon>
        <taxon>Vertebrata</taxon>
        <taxon>Euteleostomi</taxon>
        <taxon>Archelosauria</taxon>
        <taxon>Archosauria</taxon>
        <taxon>Dinosauria</taxon>
        <taxon>Saurischia</taxon>
        <taxon>Theropoda</taxon>
        <taxon>Coelurosauria</taxon>
        <taxon>Aves</taxon>
        <taxon>Neognathae</taxon>
        <taxon>Neoaves</taxon>
        <taxon>Columbimorphae</taxon>
        <taxon>Columbiformes</taxon>
        <taxon>Columbidae</taxon>
        <taxon>Patagioenas</taxon>
    </lineage>
</organism>